<keyword evidence="3" id="KW-0949">S-adenosyl-L-methionine</keyword>
<dbReference type="RefSeq" id="WP_012835930.1">
    <property type="nucleotide sequence ID" value="NC_013441.1"/>
</dbReference>
<dbReference type="GO" id="GO:0032259">
    <property type="term" value="P:methylation"/>
    <property type="evidence" value="ECO:0007669"/>
    <property type="project" value="UniProtKB-KW"/>
</dbReference>
<dbReference type="GO" id="GO:0008276">
    <property type="term" value="F:protein methyltransferase activity"/>
    <property type="evidence" value="ECO:0007669"/>
    <property type="project" value="TreeGrafter"/>
</dbReference>
<dbReference type="eggNOG" id="COG2890">
    <property type="taxonomic scope" value="Bacteria"/>
</dbReference>
<dbReference type="SUPFAM" id="SSF53335">
    <property type="entry name" value="S-adenosyl-L-methionine-dependent methyltransferases"/>
    <property type="match status" value="1"/>
</dbReference>
<accession>D0L5V4</accession>
<dbReference type="Pfam" id="PF06325">
    <property type="entry name" value="PrmA"/>
    <property type="match status" value="1"/>
</dbReference>
<dbReference type="CDD" id="cd02440">
    <property type="entry name" value="AdoMet_MTases"/>
    <property type="match status" value="1"/>
</dbReference>
<dbReference type="GO" id="GO:0035657">
    <property type="term" value="C:eRF1 methyltransferase complex"/>
    <property type="evidence" value="ECO:0007669"/>
    <property type="project" value="TreeGrafter"/>
</dbReference>
<evidence type="ECO:0000313" key="6">
    <source>
        <dbReference type="Proteomes" id="UP000001219"/>
    </source>
</evidence>
<dbReference type="HOGENOM" id="CLU_018398_6_2_11"/>
<dbReference type="PANTHER" id="PTHR45875">
    <property type="entry name" value="METHYLTRANSFERASE N6AMT1"/>
    <property type="match status" value="1"/>
</dbReference>
<dbReference type="AlphaFoldDB" id="D0L5V4"/>
<dbReference type="STRING" id="526226.Gbro_4295"/>
<keyword evidence="2" id="KW-0808">Transferase</keyword>
<feature type="region of interest" description="Disordered" evidence="4">
    <location>
        <begin position="1"/>
        <end position="26"/>
    </location>
</feature>
<protein>
    <submittedName>
        <fullName evidence="5">Methylase</fullName>
    </submittedName>
</protein>
<dbReference type="Gene3D" id="3.40.50.150">
    <property type="entry name" value="Vaccinia Virus protein VP39"/>
    <property type="match status" value="1"/>
</dbReference>
<dbReference type="GO" id="GO:0008757">
    <property type="term" value="F:S-adenosylmethionine-dependent methyltransferase activity"/>
    <property type="evidence" value="ECO:0007669"/>
    <property type="project" value="TreeGrafter"/>
</dbReference>
<dbReference type="InterPro" id="IPR029063">
    <property type="entry name" value="SAM-dependent_MTases_sf"/>
</dbReference>
<dbReference type="PANTHER" id="PTHR45875:SF1">
    <property type="entry name" value="METHYLTRANSFERASE N6AMT1"/>
    <property type="match status" value="1"/>
</dbReference>
<keyword evidence="1 5" id="KW-0489">Methyltransferase</keyword>
<keyword evidence="6" id="KW-1185">Reference proteome</keyword>
<reference evidence="6" key="1">
    <citation type="submission" date="2009-10" db="EMBL/GenBank/DDBJ databases">
        <title>The complete chromosome of Gordonia bronchialis DSM 43247.</title>
        <authorList>
            <consortium name="US DOE Joint Genome Institute (JGI-PGF)"/>
            <person name="Lucas S."/>
            <person name="Copeland A."/>
            <person name="Lapidus A."/>
            <person name="Glavina del Rio T."/>
            <person name="Dalin E."/>
            <person name="Tice H."/>
            <person name="Bruce D."/>
            <person name="Goodwin L."/>
            <person name="Pitluck S."/>
            <person name="Kyrpides N."/>
            <person name="Mavromatis K."/>
            <person name="Ivanova N."/>
            <person name="Ovchinnikova G."/>
            <person name="Saunders E."/>
            <person name="Brettin T."/>
            <person name="Detter J.C."/>
            <person name="Han C."/>
            <person name="Larimer F."/>
            <person name="Land M."/>
            <person name="Hauser L."/>
            <person name="Markowitz V."/>
            <person name="Cheng J.-F."/>
            <person name="Hugenholtz P."/>
            <person name="Woyke T."/>
            <person name="Wu D."/>
            <person name="Jando M."/>
            <person name="Schneider S."/>
            <person name="Goeker M."/>
            <person name="Klenk H.-P."/>
            <person name="Eisen J.A."/>
        </authorList>
    </citation>
    <scope>NUCLEOTIDE SEQUENCE [LARGE SCALE GENOMIC DNA]</scope>
    <source>
        <strain evidence="6">ATCC 25592 / DSM 43247 / BCRC 13721 / JCM 3198 / KCTC 3076 / NBRC 16047 / NCTC 10667</strain>
    </source>
</reference>
<evidence type="ECO:0000256" key="1">
    <source>
        <dbReference type="ARBA" id="ARBA00022603"/>
    </source>
</evidence>
<evidence type="ECO:0000256" key="3">
    <source>
        <dbReference type="ARBA" id="ARBA00022691"/>
    </source>
</evidence>
<evidence type="ECO:0000256" key="4">
    <source>
        <dbReference type="SAM" id="MobiDB-lite"/>
    </source>
</evidence>
<dbReference type="OrthoDB" id="8746524at2"/>
<sequence>MGHFTGTAPTGADEAPTPGTPAVGVLTRRPGTDVYQPQEDSHLLRDELRDHDVSGVRVADLCTGSGILALEAALLGARSVLAVDSCPAAVTAAATLCLDAPCPVQVELDDVTALTGYGLFDFLTCNPPYVPTPADPAEVRAAGPSHAWDAGTDGRDVIDRLCATAPALLSPGGTMLLVQSEFTGVTATLDALRRAGLSAEVARTRYIPFGPVLTSRATWLETTGLLESGRRVEELVVIRADKPGTGIRR</sequence>
<organism evidence="5 6">
    <name type="scientific">Gordonia bronchialis (strain ATCC 25592 / DSM 43247 / BCRC 13721 / JCM 3198 / KCTC 3076 / NBRC 16047 / NCTC 10667)</name>
    <name type="common">Rhodococcus bronchialis</name>
    <dbReference type="NCBI Taxonomy" id="526226"/>
    <lineage>
        <taxon>Bacteria</taxon>
        <taxon>Bacillati</taxon>
        <taxon>Actinomycetota</taxon>
        <taxon>Actinomycetes</taxon>
        <taxon>Mycobacteriales</taxon>
        <taxon>Gordoniaceae</taxon>
        <taxon>Gordonia</taxon>
    </lineage>
</organism>
<proteinExistence type="predicted"/>
<gene>
    <name evidence="5" type="ordered locus">Gbro_4295</name>
</gene>
<dbReference type="EMBL" id="CP001802">
    <property type="protein sequence ID" value="ACY23440.1"/>
    <property type="molecule type" value="Genomic_DNA"/>
</dbReference>
<dbReference type="Proteomes" id="UP000001219">
    <property type="component" value="Chromosome"/>
</dbReference>
<dbReference type="InterPro" id="IPR052190">
    <property type="entry name" value="Euk-Arch_PrmC-MTase"/>
</dbReference>
<evidence type="ECO:0000313" key="5">
    <source>
        <dbReference type="EMBL" id="ACY23440.1"/>
    </source>
</evidence>
<dbReference type="KEGG" id="gbr:Gbro_4295"/>
<reference evidence="5 6" key="2">
    <citation type="journal article" date="2010" name="Stand. Genomic Sci.">
        <title>Complete genome sequence of Gordonia bronchialis type strain (3410).</title>
        <authorList>
            <person name="Ivanova N."/>
            <person name="Sikorski J."/>
            <person name="Jando M."/>
            <person name="Lapidus A."/>
            <person name="Nolan M."/>
            <person name="Lucas S."/>
            <person name="Del Rio T.G."/>
            <person name="Tice H."/>
            <person name="Copeland A."/>
            <person name="Cheng J.F."/>
            <person name="Chen F."/>
            <person name="Bruce D."/>
            <person name="Goodwin L."/>
            <person name="Pitluck S."/>
            <person name="Mavromatis K."/>
            <person name="Ovchinnikova G."/>
            <person name="Pati A."/>
            <person name="Chen A."/>
            <person name="Palaniappan K."/>
            <person name="Land M."/>
            <person name="Hauser L."/>
            <person name="Chang Y.J."/>
            <person name="Jeffries C.D."/>
            <person name="Chain P."/>
            <person name="Saunders E."/>
            <person name="Han C."/>
            <person name="Detter J.C."/>
            <person name="Brettin T."/>
            <person name="Rohde M."/>
            <person name="Goker M."/>
            <person name="Bristow J."/>
            <person name="Eisen J.A."/>
            <person name="Markowitz V."/>
            <person name="Hugenholtz P."/>
            <person name="Klenk H.P."/>
            <person name="Kyrpides N.C."/>
        </authorList>
    </citation>
    <scope>NUCLEOTIDE SEQUENCE [LARGE SCALE GENOMIC DNA]</scope>
    <source>
        <strain evidence="6">ATCC 25592 / DSM 43247 / BCRC 13721 / JCM 3198 / KCTC 3076 / NBRC 16047 / NCTC 10667</strain>
    </source>
</reference>
<evidence type="ECO:0000256" key="2">
    <source>
        <dbReference type="ARBA" id="ARBA00022679"/>
    </source>
</evidence>
<name>D0L5V4_GORB4</name>